<feature type="transmembrane region" description="Helical" evidence="10 11">
    <location>
        <begin position="250"/>
        <end position="268"/>
    </location>
</feature>
<keyword evidence="9 10" id="KW-0275">Fatty acid biosynthesis</keyword>
<name>A0A9N7V5F7_PLEPL</name>
<evidence type="ECO:0000313" key="13">
    <source>
        <dbReference type="EMBL" id="CAB1442501.1"/>
    </source>
</evidence>
<dbReference type="HAMAP" id="MF_03201">
    <property type="entry name" value="VLCF_elongase_1"/>
    <property type="match status" value="1"/>
</dbReference>
<feature type="transmembrane region" description="Helical" evidence="10 11">
    <location>
        <begin position="346"/>
        <end position="366"/>
    </location>
</feature>
<feature type="transmembrane region" description="Helical" evidence="10 11">
    <location>
        <begin position="280"/>
        <end position="302"/>
    </location>
</feature>
<dbReference type="InterPro" id="IPR033681">
    <property type="entry name" value="ELOVL1"/>
</dbReference>
<keyword evidence="2 10" id="KW-0444">Lipid biosynthesis</keyword>
<dbReference type="EMBL" id="CADEAL010002868">
    <property type="protein sequence ID" value="CAB1442501.1"/>
    <property type="molecule type" value="Genomic_DNA"/>
</dbReference>
<keyword evidence="4 10" id="KW-0812">Transmembrane</keyword>
<evidence type="ECO:0000313" key="14">
    <source>
        <dbReference type="Proteomes" id="UP001153269"/>
    </source>
</evidence>
<evidence type="ECO:0000256" key="4">
    <source>
        <dbReference type="ARBA" id="ARBA00022692"/>
    </source>
</evidence>
<evidence type="ECO:0000256" key="9">
    <source>
        <dbReference type="ARBA" id="ARBA00023160"/>
    </source>
</evidence>
<feature type="transmembrane region" description="Helical" evidence="10 11">
    <location>
        <begin position="314"/>
        <end position="334"/>
    </location>
</feature>
<feature type="compositionally biased region" description="Low complexity" evidence="12">
    <location>
        <begin position="1"/>
        <end position="10"/>
    </location>
</feature>
<organism evidence="13 14">
    <name type="scientific">Pleuronectes platessa</name>
    <name type="common">European plaice</name>
    <dbReference type="NCBI Taxonomy" id="8262"/>
    <lineage>
        <taxon>Eukaryota</taxon>
        <taxon>Metazoa</taxon>
        <taxon>Chordata</taxon>
        <taxon>Craniata</taxon>
        <taxon>Vertebrata</taxon>
        <taxon>Euteleostomi</taxon>
        <taxon>Actinopterygii</taxon>
        <taxon>Neopterygii</taxon>
        <taxon>Teleostei</taxon>
        <taxon>Neoteleostei</taxon>
        <taxon>Acanthomorphata</taxon>
        <taxon>Carangaria</taxon>
        <taxon>Pleuronectiformes</taxon>
        <taxon>Pleuronectoidei</taxon>
        <taxon>Pleuronectidae</taxon>
        <taxon>Pleuronectes</taxon>
    </lineage>
</organism>
<keyword evidence="6 10" id="KW-1133">Transmembrane helix</keyword>
<dbReference type="AlphaFoldDB" id="A0A9N7V5F7"/>
<keyword evidence="7 10" id="KW-0443">Lipid metabolism</keyword>
<evidence type="ECO:0000256" key="2">
    <source>
        <dbReference type="ARBA" id="ARBA00022516"/>
    </source>
</evidence>
<evidence type="ECO:0000256" key="6">
    <source>
        <dbReference type="ARBA" id="ARBA00022989"/>
    </source>
</evidence>
<evidence type="ECO:0000256" key="1">
    <source>
        <dbReference type="ARBA" id="ARBA00004141"/>
    </source>
</evidence>
<comment type="pathway">
    <text evidence="10">Lipid metabolism; fatty acid biosynthesis.</text>
</comment>
<keyword evidence="5 10" id="KW-0276">Fatty acid metabolism</keyword>
<dbReference type="InterPro" id="IPR002076">
    <property type="entry name" value="ELO_fam"/>
</dbReference>
<keyword evidence="8 10" id="KW-0472">Membrane</keyword>
<comment type="caution">
    <text evidence="13">The sequence shown here is derived from an EMBL/GenBank/DDBJ whole genome shotgun (WGS) entry which is preliminary data.</text>
</comment>
<dbReference type="GO" id="GO:0034626">
    <property type="term" value="P:fatty acid elongation, polyunsaturated fatty acid"/>
    <property type="evidence" value="ECO:0007669"/>
    <property type="project" value="TreeGrafter"/>
</dbReference>
<feature type="transmembrane region" description="Helical" evidence="10 11">
    <location>
        <begin position="220"/>
        <end position="243"/>
    </location>
</feature>
<evidence type="ECO:0000256" key="5">
    <source>
        <dbReference type="ARBA" id="ARBA00022832"/>
    </source>
</evidence>
<feature type="short sequence motif" description="Di-lysine motif" evidence="10">
    <location>
        <begin position="418"/>
        <end position="422"/>
    </location>
</feature>
<evidence type="ECO:0000256" key="7">
    <source>
        <dbReference type="ARBA" id="ARBA00023098"/>
    </source>
</evidence>
<keyword evidence="14" id="KW-1185">Reference proteome</keyword>
<feature type="transmembrane region" description="Helical" evidence="10 11">
    <location>
        <begin position="176"/>
        <end position="200"/>
    </location>
</feature>
<keyword evidence="3 10" id="KW-0808">Transferase</keyword>
<dbReference type="PANTHER" id="PTHR11157">
    <property type="entry name" value="FATTY ACID ACYL TRANSFERASE-RELATED"/>
    <property type="match status" value="1"/>
</dbReference>
<dbReference type="PANTHER" id="PTHR11157:SF120">
    <property type="entry name" value="ELONGATION OF VERY LONG CHAIN FATTY ACIDS PROTEIN 1"/>
    <property type="match status" value="1"/>
</dbReference>
<reference evidence="13" key="1">
    <citation type="submission" date="2020-03" db="EMBL/GenBank/DDBJ databases">
        <authorList>
            <person name="Weist P."/>
        </authorList>
    </citation>
    <scope>NUCLEOTIDE SEQUENCE</scope>
</reference>
<dbReference type="InterPro" id="IPR030457">
    <property type="entry name" value="ELO_CS"/>
</dbReference>
<evidence type="ECO:0000256" key="11">
    <source>
        <dbReference type="RuleBase" id="RU361115"/>
    </source>
</evidence>
<feature type="region of interest" description="Disordered" evidence="12">
    <location>
        <begin position="1"/>
        <end position="58"/>
    </location>
</feature>
<evidence type="ECO:0000256" key="8">
    <source>
        <dbReference type="ARBA" id="ARBA00023136"/>
    </source>
</evidence>
<accession>A0A9N7V5F7</accession>
<dbReference type="GO" id="GO:0042761">
    <property type="term" value="P:very long-chain fatty acid biosynthetic process"/>
    <property type="evidence" value="ECO:0007669"/>
    <property type="project" value="UniProtKB-UniRule"/>
</dbReference>
<comment type="function">
    <text evidence="10">Catalyzes the first and rate-limiting reaction of the four reactions that constitute the long-chain fatty acids elongation cycle. This endoplasmic reticulum-bound enzymatic process allows the addition of 2 carbons to the chain of long- and very long-chain fatty acids (VLCFAs) per cycle. Condensing enzyme that exhibits activity toward saturated C18 to C26 acyl-CoA substrates, with the highest activity towards C22:0 acyl-CoA. May participate to the production of both saturated and monounsaturated VLCFAs of different chain lengths that are involved in multiple biological processes as precursors of membrane lipids and lipid mediators.</text>
</comment>
<dbReference type="GO" id="GO:0006636">
    <property type="term" value="P:unsaturated fatty acid biosynthetic process"/>
    <property type="evidence" value="ECO:0007669"/>
    <property type="project" value="UniProtKB-UniRule"/>
</dbReference>
<sequence>MVRGSSRPRPSLSPHPPFHHGQGRPITNRPSAHKEAEPSTETGCGPETSKSPTVPLNLPPPDPSHWCCRGLGSSGLGVLPAPTEQELRAEDLFSAGLSQEQKKKQVVTMLGEAWSNILELHNSVLLRTDVRVRDYPLMQSPVGNILILLAYVSFSVYIGPRLMANRKPYSLKPAMLLYNLSMVLLNAYIVLEFLLSGWGTTYTWRCDLVDTSTSPEALRMVQVCWLFYFSKFIELLDTVFFVLRKKQGQITFLHVFHHSFMPLTWWWGVTLTPSSGMGSFHAMVNAGIHVIMYFYYGLSAAGPRFQKYLWWKKYMTAIQLVQFVLVSVHISQYYFMEKCDYQVKWYIHLIWMYGVFFFLLFSNFWVQTYIKGKRLPASNDKPKMNGSTSEPIAVVANGKHKENGHVSHYTNGKIVMGKVKEI</sequence>
<dbReference type="GO" id="GO:0035338">
    <property type="term" value="P:long-chain fatty-acyl-CoA biosynthetic process"/>
    <property type="evidence" value="ECO:0007669"/>
    <property type="project" value="UniProtKB-UniRule"/>
</dbReference>
<dbReference type="GO" id="GO:0009922">
    <property type="term" value="F:fatty acid elongase activity"/>
    <property type="evidence" value="ECO:0007669"/>
    <property type="project" value="UniProtKB-UniRule"/>
</dbReference>
<evidence type="ECO:0000256" key="12">
    <source>
        <dbReference type="SAM" id="MobiDB-lite"/>
    </source>
</evidence>
<evidence type="ECO:0000256" key="3">
    <source>
        <dbReference type="ARBA" id="ARBA00022679"/>
    </source>
</evidence>
<proteinExistence type="inferred from homology"/>
<comment type="catalytic activity">
    <reaction evidence="10 11">
        <text>a very-long-chain acyl-CoA + malonyl-CoA + H(+) = a very-long-chain 3-oxoacyl-CoA + CO2 + CoA</text>
        <dbReference type="Rhea" id="RHEA:32727"/>
        <dbReference type="ChEBI" id="CHEBI:15378"/>
        <dbReference type="ChEBI" id="CHEBI:16526"/>
        <dbReference type="ChEBI" id="CHEBI:57287"/>
        <dbReference type="ChEBI" id="CHEBI:57384"/>
        <dbReference type="ChEBI" id="CHEBI:90725"/>
        <dbReference type="ChEBI" id="CHEBI:90736"/>
        <dbReference type="EC" id="2.3.1.199"/>
    </reaction>
</comment>
<dbReference type="GO" id="GO:0030148">
    <property type="term" value="P:sphingolipid biosynthetic process"/>
    <property type="evidence" value="ECO:0007669"/>
    <property type="project" value="TreeGrafter"/>
</dbReference>
<dbReference type="EC" id="2.3.1.199" evidence="10"/>
<dbReference type="PROSITE" id="PS01188">
    <property type="entry name" value="ELO"/>
    <property type="match status" value="1"/>
</dbReference>
<dbReference type="GO" id="GO:0019367">
    <property type="term" value="P:fatty acid elongation, saturated fatty acid"/>
    <property type="evidence" value="ECO:0007669"/>
    <property type="project" value="UniProtKB-UniRule"/>
</dbReference>
<comment type="subcellular location">
    <subcellularLocation>
        <location evidence="10">Endoplasmic reticulum membrane</location>
        <topology evidence="10">Multi-pass membrane protein</topology>
    </subcellularLocation>
    <subcellularLocation>
        <location evidence="1">Membrane</location>
        <topology evidence="1">Multi-pass membrane protein</topology>
    </subcellularLocation>
</comment>
<keyword evidence="10" id="KW-0256">Endoplasmic reticulum</keyword>
<dbReference type="Pfam" id="PF01151">
    <property type="entry name" value="ELO"/>
    <property type="match status" value="1"/>
</dbReference>
<dbReference type="Proteomes" id="UP001153269">
    <property type="component" value="Unassembled WGS sequence"/>
</dbReference>
<dbReference type="GO" id="GO:0034625">
    <property type="term" value="P:fatty acid elongation, monounsaturated fatty acid"/>
    <property type="evidence" value="ECO:0007669"/>
    <property type="project" value="UniProtKB-UniRule"/>
</dbReference>
<comment type="similarity">
    <text evidence="10">Belongs to the ELO family. ELOVL1 subfamily.</text>
</comment>
<feature type="transmembrane region" description="Helical" evidence="10 11">
    <location>
        <begin position="145"/>
        <end position="164"/>
    </location>
</feature>
<comment type="domain">
    <text evidence="10">The C-terminal di-lysine motif may confer endoplasmic reticulum localization.</text>
</comment>
<protein>
    <recommendedName>
        <fullName evidence="10">Elongation of very long chain fatty acids protein 1</fullName>
        <ecNumber evidence="10">2.3.1.199</ecNumber>
    </recommendedName>
    <alternativeName>
        <fullName evidence="10">3-keto acyl-CoA synthase ELOVL1</fullName>
    </alternativeName>
    <alternativeName>
        <fullName evidence="10">ELOVL fatty acid elongase 1</fullName>
        <shortName evidence="10">ELOVL FA elongase 1</shortName>
    </alternativeName>
    <alternativeName>
        <fullName evidence="10">Very long chain 3-ketoacyl-CoA synthase 1</fullName>
    </alternativeName>
    <alternativeName>
        <fullName evidence="10">Very long chain 3-oxoacyl-CoA synthase 1</fullName>
    </alternativeName>
</protein>
<dbReference type="GO" id="GO:0005789">
    <property type="term" value="C:endoplasmic reticulum membrane"/>
    <property type="evidence" value="ECO:0007669"/>
    <property type="project" value="UniProtKB-SubCell"/>
</dbReference>
<gene>
    <name evidence="10" type="primary">ELOVL1</name>
    <name evidence="13" type="ORF">PLEPLA_LOCUS30175</name>
</gene>
<evidence type="ECO:0000256" key="10">
    <source>
        <dbReference type="HAMAP-Rule" id="MF_03201"/>
    </source>
</evidence>